<sequence length="215" mass="22862">MSAARTSPSRSSRPISSTRKECVFVAEFSLRAEPFLGGYDEGFDRLRLTEVTDLAIVSLAPPLGQEAALAAAFKDAYGADWPAPGETTTSANGDTRFLGIAGDQIFALFPRPAGLASRAVAEKLGDAAYLTEQSDNWVLLRLDGPPTLAVLERMIPLDLAQFHVGTVARTLMEHLGVSLLREAPDRFLLMSASSSASSFLHALETAIGNVTALAP</sequence>
<dbReference type="AlphaFoldDB" id="A0A327K004"/>
<organism evidence="1 2">
    <name type="scientific">Rhodobium orientis</name>
    <dbReference type="NCBI Taxonomy" id="34017"/>
    <lineage>
        <taxon>Bacteria</taxon>
        <taxon>Pseudomonadati</taxon>
        <taxon>Pseudomonadota</taxon>
        <taxon>Alphaproteobacteria</taxon>
        <taxon>Hyphomicrobiales</taxon>
        <taxon>Rhodobiaceae</taxon>
        <taxon>Rhodobium</taxon>
    </lineage>
</organism>
<keyword evidence="2" id="KW-1185">Reference proteome</keyword>
<dbReference type="Gene3D" id="3.30.70.1520">
    <property type="entry name" value="Heterotetrameric sarcosine oxidase"/>
    <property type="match status" value="1"/>
</dbReference>
<proteinExistence type="predicted"/>
<comment type="caution">
    <text evidence="1">The sequence shown here is derived from an EMBL/GenBank/DDBJ whole genome shotgun (WGS) entry which is preliminary data.</text>
</comment>
<dbReference type="Gene3D" id="3.30.1360.120">
    <property type="entry name" value="Probable tRNA modification gtpase trme, domain 1"/>
    <property type="match status" value="1"/>
</dbReference>
<dbReference type="Proteomes" id="UP000249299">
    <property type="component" value="Unassembled WGS sequence"/>
</dbReference>
<evidence type="ECO:0000313" key="1">
    <source>
        <dbReference type="EMBL" id="RAI28688.1"/>
    </source>
</evidence>
<protein>
    <recommendedName>
        <fullName evidence="3">Sarcosine oxidase subunit gamma</fullName>
    </recommendedName>
</protein>
<evidence type="ECO:0000313" key="2">
    <source>
        <dbReference type="Proteomes" id="UP000249299"/>
    </source>
</evidence>
<dbReference type="OrthoDB" id="7356349at2"/>
<reference evidence="1 2" key="1">
    <citation type="submission" date="2017-07" db="EMBL/GenBank/DDBJ databases">
        <title>Draft Genome Sequences of Select Purple Nonsulfur Bacteria.</title>
        <authorList>
            <person name="Lasarre B."/>
            <person name="Mckinlay J.B."/>
        </authorList>
    </citation>
    <scope>NUCLEOTIDE SEQUENCE [LARGE SCALE GENOMIC DNA]</scope>
    <source>
        <strain evidence="1 2">DSM 11290</strain>
    </source>
</reference>
<gene>
    <name evidence="1" type="ORF">CH339_06075</name>
</gene>
<name>A0A327K004_9HYPH</name>
<dbReference type="EMBL" id="NPEV01000008">
    <property type="protein sequence ID" value="RAI28688.1"/>
    <property type="molecule type" value="Genomic_DNA"/>
</dbReference>
<evidence type="ECO:0008006" key="3">
    <source>
        <dbReference type="Google" id="ProtNLM"/>
    </source>
</evidence>
<dbReference type="SUPFAM" id="SSF103025">
    <property type="entry name" value="Folate-binding domain"/>
    <property type="match status" value="1"/>
</dbReference>
<dbReference type="InterPro" id="IPR027266">
    <property type="entry name" value="TrmE/GcvT-like"/>
</dbReference>
<accession>A0A327K004</accession>